<dbReference type="InterPro" id="IPR043129">
    <property type="entry name" value="ATPase_NBD"/>
</dbReference>
<dbReference type="RefSeq" id="WP_188164745.1">
    <property type="nucleotide sequence ID" value="NZ_JACVVX010000003.1"/>
</dbReference>
<evidence type="ECO:0000313" key="4">
    <source>
        <dbReference type="Proteomes" id="UP000643405"/>
    </source>
</evidence>
<feature type="region of interest" description="Disordered" evidence="2">
    <location>
        <begin position="1"/>
        <end position="22"/>
    </location>
</feature>
<dbReference type="Gene3D" id="1.10.10.10">
    <property type="entry name" value="Winged helix-like DNA-binding domain superfamily/Winged helix DNA-binding domain"/>
    <property type="match status" value="1"/>
</dbReference>
<dbReference type="InterPro" id="IPR036388">
    <property type="entry name" value="WH-like_DNA-bd_sf"/>
</dbReference>
<dbReference type="EMBL" id="JACVVX010000003">
    <property type="protein sequence ID" value="MBD0415316.1"/>
    <property type="molecule type" value="Genomic_DNA"/>
</dbReference>
<comment type="similarity">
    <text evidence="1">Belongs to the ROK (NagC/XylR) family.</text>
</comment>
<protein>
    <submittedName>
        <fullName evidence="3">ROK family protein</fullName>
    </submittedName>
</protein>
<dbReference type="Gene3D" id="3.30.420.40">
    <property type="match status" value="2"/>
</dbReference>
<evidence type="ECO:0000313" key="3">
    <source>
        <dbReference type="EMBL" id="MBD0415316.1"/>
    </source>
</evidence>
<evidence type="ECO:0000256" key="1">
    <source>
        <dbReference type="ARBA" id="ARBA00006479"/>
    </source>
</evidence>
<dbReference type="PANTHER" id="PTHR18964">
    <property type="entry name" value="ROK (REPRESSOR, ORF, KINASE) FAMILY"/>
    <property type="match status" value="1"/>
</dbReference>
<dbReference type="SUPFAM" id="SSF53067">
    <property type="entry name" value="Actin-like ATPase domain"/>
    <property type="match status" value="1"/>
</dbReference>
<comment type="caution">
    <text evidence="3">The sequence shown here is derived from an EMBL/GenBank/DDBJ whole genome shotgun (WGS) entry which is preliminary data.</text>
</comment>
<evidence type="ECO:0000256" key="2">
    <source>
        <dbReference type="SAM" id="MobiDB-lite"/>
    </source>
</evidence>
<sequence length="408" mass="42986">MNSQPGSKTRHIAMGKNPERSRDHNRRVVLDVVRRHGSLGRMHIARLTHLTAQAIANIVEELVGDKLLMETGRLRSGRGQPPIQFAVNPDGAVTLGVEMASDHMVSTVLDLSGRQRSRRIMPVSDTSPEQVAGLLRAELDAVRAGFPATLLGVGVVMPGPFEIEGMTSVGPTTLPGWAGIDASTFLSEACGETVMVENDATAAAVGERLFGAGHAISSFSMIYFGAGLGLGMIQNGAPFRGAFGNAGEIGHVVVVPRGKACPCGQQGCLERYASLHALRERLAETGIEDSGLDALSALHGGRNPVLVEWMNETASYLSPMIAMIENILDPETVILGGTLPDAIIDEIIARMGQLPISVASRRTRALPRVIRGQTGQFTAALGAAALPLYEALTPKLETSAGALAEALA</sequence>
<keyword evidence="4" id="KW-1185">Reference proteome</keyword>
<dbReference type="InterPro" id="IPR000600">
    <property type="entry name" value="ROK"/>
</dbReference>
<reference evidence="3" key="1">
    <citation type="submission" date="2020-09" db="EMBL/GenBank/DDBJ databases">
        <title>Genome seq and assembly of Tianweitania sp.</title>
        <authorList>
            <person name="Chhetri G."/>
        </authorList>
    </citation>
    <scope>NUCLEOTIDE SEQUENCE</scope>
    <source>
        <strain evidence="3">Rool2</strain>
    </source>
</reference>
<dbReference type="Pfam" id="PF00480">
    <property type="entry name" value="ROK"/>
    <property type="match status" value="1"/>
</dbReference>
<dbReference type="SUPFAM" id="SSF46785">
    <property type="entry name" value="Winged helix' DNA-binding domain"/>
    <property type="match status" value="1"/>
</dbReference>
<dbReference type="PANTHER" id="PTHR18964:SF149">
    <property type="entry name" value="BIFUNCTIONAL UDP-N-ACETYLGLUCOSAMINE 2-EPIMERASE_N-ACETYLMANNOSAMINE KINASE"/>
    <property type="match status" value="1"/>
</dbReference>
<accession>A0A8J6U099</accession>
<gene>
    <name evidence="3" type="ORF">ICI42_11675</name>
</gene>
<proteinExistence type="inferred from homology"/>
<name>A0A8J6U099_9HYPH</name>
<dbReference type="Proteomes" id="UP000643405">
    <property type="component" value="Unassembled WGS sequence"/>
</dbReference>
<dbReference type="AlphaFoldDB" id="A0A8J6U099"/>
<dbReference type="InterPro" id="IPR036390">
    <property type="entry name" value="WH_DNA-bd_sf"/>
</dbReference>
<organism evidence="3 4">
    <name type="scientific">Oryzicola mucosus</name>
    <dbReference type="NCBI Taxonomy" id="2767425"/>
    <lineage>
        <taxon>Bacteria</taxon>
        <taxon>Pseudomonadati</taxon>
        <taxon>Pseudomonadota</taxon>
        <taxon>Alphaproteobacteria</taxon>
        <taxon>Hyphomicrobiales</taxon>
        <taxon>Phyllobacteriaceae</taxon>
        <taxon>Oryzicola</taxon>
    </lineage>
</organism>